<keyword evidence="2" id="KW-0472">Membrane</keyword>
<feature type="domain" description="RING-type" evidence="3">
    <location>
        <begin position="86"/>
        <end position="128"/>
    </location>
</feature>
<reference evidence="4 5" key="1">
    <citation type="journal article" date="2020" name="Mol. Biol. Evol.">
        <title>Distinct Expression and Methylation Patterns for Genes with Different Fates following a Single Whole-Genome Duplication in Flowering Plants.</title>
        <authorList>
            <person name="Shi T."/>
            <person name="Rahmani R.S."/>
            <person name="Gugger P.F."/>
            <person name="Wang M."/>
            <person name="Li H."/>
            <person name="Zhang Y."/>
            <person name="Li Z."/>
            <person name="Wang Q."/>
            <person name="Van de Peer Y."/>
            <person name="Marchal K."/>
            <person name="Chen J."/>
        </authorList>
    </citation>
    <scope>NUCLEOTIDE SEQUENCE [LARGE SCALE GENOMIC DNA]</scope>
    <source>
        <tissue evidence="4">Leaf</tissue>
    </source>
</reference>
<dbReference type="EMBL" id="DUZY01000001">
    <property type="protein sequence ID" value="DAD22371.1"/>
    <property type="molecule type" value="Genomic_DNA"/>
</dbReference>
<keyword evidence="2" id="KW-0812">Transmembrane</keyword>
<dbReference type="Gene3D" id="3.30.40.10">
    <property type="entry name" value="Zinc/RING finger domain, C3HC4 (zinc finger)"/>
    <property type="match status" value="1"/>
</dbReference>
<dbReference type="PROSITE" id="PS50089">
    <property type="entry name" value="ZF_RING_2"/>
    <property type="match status" value="1"/>
</dbReference>
<protein>
    <recommendedName>
        <fullName evidence="3">RING-type domain-containing protein</fullName>
    </recommendedName>
</protein>
<dbReference type="SUPFAM" id="SSF57850">
    <property type="entry name" value="RING/U-box"/>
    <property type="match status" value="1"/>
</dbReference>
<keyword evidence="1" id="KW-0479">Metal-binding</keyword>
<keyword evidence="1" id="KW-0863">Zinc-finger</keyword>
<dbReference type="InterPro" id="IPR001841">
    <property type="entry name" value="Znf_RING"/>
</dbReference>
<evidence type="ECO:0000256" key="2">
    <source>
        <dbReference type="SAM" id="Phobius"/>
    </source>
</evidence>
<gene>
    <name evidence="4" type="ORF">HUJ06_023834</name>
</gene>
<dbReference type="UniPathway" id="UPA00143"/>
<name>A0A822XT75_NELNU</name>
<feature type="transmembrane region" description="Helical" evidence="2">
    <location>
        <begin position="26"/>
        <end position="48"/>
    </location>
</feature>
<dbReference type="GO" id="GO:0008270">
    <property type="term" value="F:zinc ion binding"/>
    <property type="evidence" value="ECO:0007669"/>
    <property type="project" value="UniProtKB-KW"/>
</dbReference>
<accession>A0A822XT75</accession>
<proteinExistence type="predicted"/>
<dbReference type="InterPro" id="IPR013083">
    <property type="entry name" value="Znf_RING/FYVE/PHD"/>
</dbReference>
<dbReference type="CDD" id="cd16454">
    <property type="entry name" value="RING-H2_PA-TM-RING"/>
    <property type="match status" value="1"/>
</dbReference>
<dbReference type="GO" id="GO:0016567">
    <property type="term" value="P:protein ubiquitination"/>
    <property type="evidence" value="ECO:0007669"/>
    <property type="project" value="UniProtKB-UniPathway"/>
</dbReference>
<keyword evidence="2" id="KW-1133">Transmembrane helix</keyword>
<dbReference type="Proteomes" id="UP000607653">
    <property type="component" value="Unassembled WGS sequence"/>
</dbReference>
<evidence type="ECO:0000259" key="3">
    <source>
        <dbReference type="PROSITE" id="PS50089"/>
    </source>
</evidence>
<sequence length="143" mass="16509">MLPPLASPSPFLSPSSVSSNDEVYKYMALSFLYLCCFILLCLIINTIFSLHRMELRMLNQRRRRRHRSDLPLRMPVREGGDYSSGCAICLEVLREDEDCRVLPGCNHRFHTSCIDIWLSISNTCPVCRLQIPPQPQIHIIFLT</sequence>
<evidence type="ECO:0000313" key="4">
    <source>
        <dbReference type="EMBL" id="DAD22371.1"/>
    </source>
</evidence>
<comment type="caution">
    <text evidence="4">The sequence shown here is derived from an EMBL/GenBank/DDBJ whole genome shotgun (WGS) entry which is preliminary data.</text>
</comment>
<dbReference type="SMART" id="SM00184">
    <property type="entry name" value="RING"/>
    <property type="match status" value="1"/>
</dbReference>
<dbReference type="Pfam" id="PF13639">
    <property type="entry name" value="zf-RING_2"/>
    <property type="match status" value="1"/>
</dbReference>
<evidence type="ECO:0000313" key="5">
    <source>
        <dbReference type="Proteomes" id="UP000607653"/>
    </source>
</evidence>
<keyword evidence="1" id="KW-0862">Zinc</keyword>
<organism evidence="4 5">
    <name type="scientific">Nelumbo nucifera</name>
    <name type="common">Sacred lotus</name>
    <dbReference type="NCBI Taxonomy" id="4432"/>
    <lineage>
        <taxon>Eukaryota</taxon>
        <taxon>Viridiplantae</taxon>
        <taxon>Streptophyta</taxon>
        <taxon>Embryophyta</taxon>
        <taxon>Tracheophyta</taxon>
        <taxon>Spermatophyta</taxon>
        <taxon>Magnoliopsida</taxon>
        <taxon>Proteales</taxon>
        <taxon>Nelumbonaceae</taxon>
        <taxon>Nelumbo</taxon>
    </lineage>
</organism>
<dbReference type="PANTHER" id="PTHR45676:SF41">
    <property type="entry name" value="RING-H2 FINGER PROTEIN ATL66"/>
    <property type="match status" value="1"/>
</dbReference>
<dbReference type="PANTHER" id="PTHR45676">
    <property type="entry name" value="RING-H2 FINGER PROTEIN ATL51-RELATED"/>
    <property type="match status" value="1"/>
</dbReference>
<evidence type="ECO:0000256" key="1">
    <source>
        <dbReference type="PROSITE-ProRule" id="PRU00175"/>
    </source>
</evidence>
<keyword evidence="5" id="KW-1185">Reference proteome</keyword>
<dbReference type="AlphaFoldDB" id="A0A822XT75"/>